<dbReference type="OrthoDB" id="952702at2"/>
<dbReference type="GO" id="GO:0015031">
    <property type="term" value="P:protein transport"/>
    <property type="evidence" value="ECO:0007669"/>
    <property type="project" value="UniProtKB-KW"/>
</dbReference>
<dbReference type="PANTHER" id="PTHR30558">
    <property type="entry name" value="EXBD MEMBRANE COMPONENT OF PMF-DRIVEN MACROMOLECULE IMPORT SYSTEM"/>
    <property type="match status" value="1"/>
</dbReference>
<feature type="compositionally biased region" description="Gly residues" evidence="8">
    <location>
        <begin position="1"/>
        <end position="11"/>
    </location>
</feature>
<proteinExistence type="inferred from homology"/>
<evidence type="ECO:0000256" key="6">
    <source>
        <dbReference type="ARBA" id="ARBA00023136"/>
    </source>
</evidence>
<evidence type="ECO:0000256" key="2">
    <source>
        <dbReference type="ARBA" id="ARBA00005811"/>
    </source>
</evidence>
<evidence type="ECO:0000256" key="3">
    <source>
        <dbReference type="ARBA" id="ARBA00022475"/>
    </source>
</evidence>
<feature type="region of interest" description="Disordered" evidence="8">
    <location>
        <begin position="1"/>
        <end position="21"/>
    </location>
</feature>
<dbReference type="Pfam" id="PF02472">
    <property type="entry name" value="ExbD"/>
    <property type="match status" value="1"/>
</dbReference>
<evidence type="ECO:0000256" key="8">
    <source>
        <dbReference type="SAM" id="MobiDB-lite"/>
    </source>
</evidence>
<evidence type="ECO:0000256" key="9">
    <source>
        <dbReference type="SAM" id="Phobius"/>
    </source>
</evidence>
<sequence>MAEINTGGGGGKDGKKRSKKMSTKVDMTPMVDLAFLLITFFMLATTLTKQQKFDFGVPPDVTNPEDQPELKASNAITLILGKDDAIYWYTMNQDGSTDFHETDFSDDGIRATLIERKKAVGADLNVVIKPMKDSKYKNLIDIIDELAILGIGKKALVEATPDDIKLVQAENASVN</sequence>
<dbReference type="KEGG" id="chu:CHU_2016"/>
<evidence type="ECO:0000256" key="5">
    <source>
        <dbReference type="ARBA" id="ARBA00022989"/>
    </source>
</evidence>
<keyword evidence="7" id="KW-0653">Protein transport</keyword>
<gene>
    <name evidence="10" type="ordered locus">CHU_2016</name>
</gene>
<evidence type="ECO:0000256" key="7">
    <source>
        <dbReference type="RuleBase" id="RU003879"/>
    </source>
</evidence>
<name>A0A6N4SSD2_CYTH3</name>
<reference evidence="10 11" key="1">
    <citation type="journal article" date="2007" name="Appl. Environ. Microbiol.">
        <title>Genome sequence of the cellulolytic gliding bacterium Cytophaga hutchinsonii.</title>
        <authorList>
            <person name="Xie G."/>
            <person name="Bruce D.C."/>
            <person name="Challacombe J.F."/>
            <person name="Chertkov O."/>
            <person name="Detter J.C."/>
            <person name="Gilna P."/>
            <person name="Han C.S."/>
            <person name="Lucas S."/>
            <person name="Misra M."/>
            <person name="Myers G.L."/>
            <person name="Richardson P."/>
            <person name="Tapia R."/>
            <person name="Thayer N."/>
            <person name="Thompson L.S."/>
            <person name="Brettin T.S."/>
            <person name="Henrissat B."/>
            <person name="Wilson D.B."/>
            <person name="McBride M.J."/>
        </authorList>
    </citation>
    <scope>NUCLEOTIDE SEQUENCE [LARGE SCALE GENOMIC DNA]</scope>
    <source>
        <strain evidence="11">ATCC 33406 / DSM 1761 / CIP 103989 / NBRC 15051 / NCIMB 9469 / D465</strain>
    </source>
</reference>
<keyword evidence="5 9" id="KW-1133">Transmembrane helix</keyword>
<dbReference type="Proteomes" id="UP000001822">
    <property type="component" value="Chromosome"/>
</dbReference>
<feature type="transmembrane region" description="Helical" evidence="9">
    <location>
        <begin position="25"/>
        <end position="44"/>
    </location>
</feature>
<accession>A0A6N4SSD2</accession>
<keyword evidence="11" id="KW-1185">Reference proteome</keyword>
<keyword evidence="3" id="KW-1003">Cell membrane</keyword>
<dbReference type="RefSeq" id="WP_011585399.1">
    <property type="nucleotide sequence ID" value="NC_008255.1"/>
</dbReference>
<organism evidence="10 11">
    <name type="scientific">Cytophaga hutchinsonii (strain ATCC 33406 / DSM 1761 / CIP 103989 / NBRC 15051 / NCIMB 9469 / D465)</name>
    <dbReference type="NCBI Taxonomy" id="269798"/>
    <lineage>
        <taxon>Bacteria</taxon>
        <taxon>Pseudomonadati</taxon>
        <taxon>Bacteroidota</taxon>
        <taxon>Cytophagia</taxon>
        <taxon>Cytophagales</taxon>
        <taxon>Cytophagaceae</taxon>
        <taxon>Cytophaga</taxon>
    </lineage>
</organism>
<evidence type="ECO:0000256" key="1">
    <source>
        <dbReference type="ARBA" id="ARBA00004162"/>
    </source>
</evidence>
<comment type="subcellular location">
    <subcellularLocation>
        <location evidence="1">Cell membrane</location>
        <topology evidence="1">Single-pass membrane protein</topology>
    </subcellularLocation>
    <subcellularLocation>
        <location evidence="7">Cell membrane</location>
        <topology evidence="7">Single-pass type II membrane protein</topology>
    </subcellularLocation>
</comment>
<evidence type="ECO:0000313" key="10">
    <source>
        <dbReference type="EMBL" id="ABG59282.1"/>
    </source>
</evidence>
<comment type="similarity">
    <text evidence="2 7">Belongs to the ExbD/TolR family.</text>
</comment>
<evidence type="ECO:0000256" key="4">
    <source>
        <dbReference type="ARBA" id="ARBA00022692"/>
    </source>
</evidence>
<keyword evidence="7" id="KW-0813">Transport</keyword>
<dbReference type="EMBL" id="CP000383">
    <property type="protein sequence ID" value="ABG59282.1"/>
    <property type="molecule type" value="Genomic_DNA"/>
</dbReference>
<protein>
    <submittedName>
        <fullName evidence="10">Outer membrane transport energization protein ExbD</fullName>
    </submittedName>
</protein>
<dbReference type="GO" id="GO:0022857">
    <property type="term" value="F:transmembrane transporter activity"/>
    <property type="evidence" value="ECO:0007669"/>
    <property type="project" value="InterPro"/>
</dbReference>
<evidence type="ECO:0000313" key="11">
    <source>
        <dbReference type="Proteomes" id="UP000001822"/>
    </source>
</evidence>
<dbReference type="PANTHER" id="PTHR30558:SF3">
    <property type="entry name" value="BIOPOLYMER TRANSPORT PROTEIN EXBD-RELATED"/>
    <property type="match status" value="1"/>
</dbReference>
<dbReference type="GO" id="GO:0005886">
    <property type="term" value="C:plasma membrane"/>
    <property type="evidence" value="ECO:0007669"/>
    <property type="project" value="UniProtKB-SubCell"/>
</dbReference>
<keyword evidence="6 9" id="KW-0472">Membrane</keyword>
<dbReference type="InterPro" id="IPR003400">
    <property type="entry name" value="ExbD"/>
</dbReference>
<dbReference type="AlphaFoldDB" id="A0A6N4SSD2"/>
<keyword evidence="4 7" id="KW-0812">Transmembrane</keyword>